<keyword evidence="8" id="KW-0862">Zinc</keyword>
<dbReference type="GO" id="GO:0006269">
    <property type="term" value="P:DNA replication, synthesis of primer"/>
    <property type="evidence" value="ECO:0007669"/>
    <property type="project" value="UniProtKB-KW"/>
</dbReference>
<evidence type="ECO:0000313" key="11">
    <source>
        <dbReference type="EMBL" id="PSL41734.1"/>
    </source>
</evidence>
<dbReference type="Pfam" id="PF03796">
    <property type="entry name" value="DnaB_C"/>
    <property type="match status" value="1"/>
</dbReference>
<dbReference type="EMBL" id="PYAV01000018">
    <property type="protein sequence ID" value="PSL41734.1"/>
    <property type="molecule type" value="Genomic_DNA"/>
</dbReference>
<protein>
    <submittedName>
        <fullName evidence="11">DNA primase</fullName>
    </submittedName>
</protein>
<reference evidence="11 12" key="1">
    <citation type="submission" date="2018-03" db="EMBL/GenBank/DDBJ databases">
        <title>Genomic Encyclopedia of Type Strains, Phase III (KMG-III): the genomes of soil and plant-associated and newly described type strains.</title>
        <authorList>
            <person name="Whitman W."/>
        </authorList>
    </citation>
    <scope>NUCLEOTIDE SEQUENCE [LARGE SCALE GENOMIC DNA]</scope>
    <source>
        <strain evidence="11 12">CGMCC 1.07653</strain>
    </source>
</reference>
<evidence type="ECO:0000256" key="5">
    <source>
        <dbReference type="ARBA" id="ARBA00022705"/>
    </source>
</evidence>
<dbReference type="InterPro" id="IPR050219">
    <property type="entry name" value="DnaG_primase"/>
</dbReference>
<dbReference type="InterPro" id="IPR036977">
    <property type="entry name" value="DNA_primase_Znf_CHC2"/>
</dbReference>
<dbReference type="PROSITE" id="PS51199">
    <property type="entry name" value="SF4_HELICASE"/>
    <property type="match status" value="1"/>
</dbReference>
<feature type="domain" description="SF4 helicase" evidence="10">
    <location>
        <begin position="396"/>
        <end position="663"/>
    </location>
</feature>
<dbReference type="GO" id="GO:0003678">
    <property type="term" value="F:DNA helicase activity"/>
    <property type="evidence" value="ECO:0007669"/>
    <property type="project" value="InterPro"/>
</dbReference>
<dbReference type="InterPro" id="IPR002694">
    <property type="entry name" value="Znf_CHC2"/>
</dbReference>
<dbReference type="CDD" id="cd03364">
    <property type="entry name" value="TOPRIM_DnaG_primases"/>
    <property type="match status" value="1"/>
</dbReference>
<dbReference type="GO" id="GO:1990077">
    <property type="term" value="C:primosome complex"/>
    <property type="evidence" value="ECO:0007669"/>
    <property type="project" value="UniProtKB-KW"/>
</dbReference>
<dbReference type="Gene3D" id="3.40.50.300">
    <property type="entry name" value="P-loop containing nucleotide triphosphate hydrolases"/>
    <property type="match status" value="1"/>
</dbReference>
<dbReference type="Gene3D" id="3.90.580.10">
    <property type="entry name" value="Zinc finger, CHC2-type domain"/>
    <property type="match status" value="1"/>
</dbReference>
<dbReference type="GO" id="GO:0005524">
    <property type="term" value="F:ATP binding"/>
    <property type="evidence" value="ECO:0007669"/>
    <property type="project" value="InterPro"/>
</dbReference>
<dbReference type="Pfam" id="PF08275">
    <property type="entry name" value="DNAG_N"/>
    <property type="match status" value="1"/>
</dbReference>
<dbReference type="SMART" id="SM00493">
    <property type="entry name" value="TOPRIM"/>
    <property type="match status" value="1"/>
</dbReference>
<evidence type="ECO:0000313" key="12">
    <source>
        <dbReference type="Proteomes" id="UP000242310"/>
    </source>
</evidence>
<dbReference type="Gene3D" id="3.40.1360.10">
    <property type="match status" value="1"/>
</dbReference>
<sequence>MQANANFTLINNKLNLAEIVAEDVQLKRSGKAMKGCCPFHDDSTPSFTVYRDNRFYCFGCGETGDITDYVMKRRGYGSPLEAMSEISERYGLELHHIDMDAIRARQEKKQEKRKEFSGYYAKHREAAEFLKERGFTEQTTAQTFHVGYDDQGHALVLPFKNEYGELVGKVHRYLDSDPKYKNSAEDDLFKKSELLFGFDLARKTKDVLYLVEGYFDVMAMHEMGVGKTAAYCSAQITKEQAQLIARHIPSDVKIFLIPDNDKSGRQQVRKNVQTLRKYAKQSISIISLPDGIKDVNDLLISSYGWDDVNMTPFEKYLLFEDLDNCLEITDEYEVAKIWADRTQNSMLRYEMAEELAKRWNKPLDIVNDFMKGSATLDHDTKLHTATESYAAYVNAVQSDEKKIKFGLREIDVLLKGLKKKEVTFVMGKSGSAKTTFILNWLYDCVMKQGLNVNFNSLELAKEAIIPQLVQIHMDMTSGEVESQARDGSYHDNLVELIEALDEKCRIADEDAQSVEDIENFIVTANESVYDDPVDVVFVDYFQYLKLNNSINRYEAASEAAREFKAIAKRQNVHVVVLTQVNRATGGGGSGKMTMESAKETGAIEESSDYLLGLYRPASDPHLQEDEAQAVQHDMYCQVLKNRWGATGEIPLYFDFFTKRIKNM</sequence>
<dbReference type="InterPro" id="IPR006171">
    <property type="entry name" value="TOPRIM_dom"/>
</dbReference>
<comment type="caution">
    <text evidence="11">The sequence shown here is derived from an EMBL/GenBank/DDBJ whole genome shotgun (WGS) entry which is preliminary data.</text>
</comment>
<gene>
    <name evidence="11" type="ORF">B0H94_11847</name>
</gene>
<dbReference type="AlphaFoldDB" id="A0A2P8H6C2"/>
<evidence type="ECO:0000256" key="3">
    <source>
        <dbReference type="ARBA" id="ARBA00022679"/>
    </source>
</evidence>
<keyword evidence="3" id="KW-0808">Transferase</keyword>
<dbReference type="SMART" id="SM00400">
    <property type="entry name" value="ZnF_CHCC"/>
    <property type="match status" value="1"/>
</dbReference>
<dbReference type="InterPro" id="IPR007694">
    <property type="entry name" value="DNA_helicase_DnaB-like_C"/>
</dbReference>
<dbReference type="PANTHER" id="PTHR30313:SF2">
    <property type="entry name" value="DNA PRIMASE"/>
    <property type="match status" value="1"/>
</dbReference>
<evidence type="ECO:0000256" key="2">
    <source>
        <dbReference type="ARBA" id="ARBA00022515"/>
    </source>
</evidence>
<keyword evidence="4" id="KW-0548">Nucleotidyltransferase</keyword>
<dbReference type="SUPFAM" id="SSF57783">
    <property type="entry name" value="Zinc beta-ribbon"/>
    <property type="match status" value="1"/>
</dbReference>
<keyword evidence="12" id="KW-1185">Reference proteome</keyword>
<keyword evidence="2" id="KW-0639">Primosome</keyword>
<keyword evidence="7" id="KW-0863">Zinc-finger</keyword>
<keyword evidence="6" id="KW-0479">Metal-binding</keyword>
<dbReference type="InterPro" id="IPR013264">
    <property type="entry name" value="DNAG_N"/>
</dbReference>
<dbReference type="GO" id="GO:0005737">
    <property type="term" value="C:cytoplasm"/>
    <property type="evidence" value="ECO:0007669"/>
    <property type="project" value="TreeGrafter"/>
</dbReference>
<evidence type="ECO:0000256" key="9">
    <source>
        <dbReference type="ARBA" id="ARBA00023163"/>
    </source>
</evidence>
<dbReference type="PANTHER" id="PTHR30313">
    <property type="entry name" value="DNA PRIMASE"/>
    <property type="match status" value="1"/>
</dbReference>
<proteinExistence type="predicted"/>
<accession>A0A2P8H6C2</accession>
<evidence type="ECO:0000256" key="8">
    <source>
        <dbReference type="ARBA" id="ARBA00022833"/>
    </source>
</evidence>
<dbReference type="SUPFAM" id="SSF52540">
    <property type="entry name" value="P-loop containing nucleoside triphosphate hydrolases"/>
    <property type="match status" value="1"/>
</dbReference>
<dbReference type="InterPro" id="IPR034151">
    <property type="entry name" value="TOPRIM_DnaG_bac"/>
</dbReference>
<name>A0A2P8H6C2_9BACI</name>
<organism evidence="11 12">
    <name type="scientific">Salsuginibacillus halophilus</name>
    <dbReference type="NCBI Taxonomy" id="517424"/>
    <lineage>
        <taxon>Bacteria</taxon>
        <taxon>Bacillati</taxon>
        <taxon>Bacillota</taxon>
        <taxon>Bacilli</taxon>
        <taxon>Bacillales</taxon>
        <taxon>Bacillaceae</taxon>
        <taxon>Salsuginibacillus</taxon>
    </lineage>
</organism>
<keyword evidence="1" id="KW-0240">DNA-directed RNA polymerase</keyword>
<evidence type="ECO:0000256" key="1">
    <source>
        <dbReference type="ARBA" id="ARBA00022478"/>
    </source>
</evidence>
<dbReference type="RefSeq" id="WP_181315429.1">
    <property type="nucleotide sequence ID" value="NZ_PYAV01000018.1"/>
</dbReference>
<dbReference type="Proteomes" id="UP000242310">
    <property type="component" value="Unassembled WGS sequence"/>
</dbReference>
<evidence type="ECO:0000259" key="10">
    <source>
        <dbReference type="PROSITE" id="PS51199"/>
    </source>
</evidence>
<evidence type="ECO:0000256" key="7">
    <source>
        <dbReference type="ARBA" id="ARBA00022771"/>
    </source>
</evidence>
<dbReference type="GO" id="GO:0003899">
    <property type="term" value="F:DNA-directed RNA polymerase activity"/>
    <property type="evidence" value="ECO:0007669"/>
    <property type="project" value="InterPro"/>
</dbReference>
<dbReference type="GO" id="GO:0008270">
    <property type="term" value="F:zinc ion binding"/>
    <property type="evidence" value="ECO:0007669"/>
    <property type="project" value="UniProtKB-KW"/>
</dbReference>
<dbReference type="SUPFAM" id="SSF56731">
    <property type="entry name" value="DNA primase core"/>
    <property type="match status" value="1"/>
</dbReference>
<evidence type="ECO:0000256" key="4">
    <source>
        <dbReference type="ARBA" id="ARBA00022695"/>
    </source>
</evidence>
<dbReference type="Pfam" id="PF13155">
    <property type="entry name" value="Toprim_2"/>
    <property type="match status" value="1"/>
</dbReference>
<dbReference type="InterPro" id="IPR027417">
    <property type="entry name" value="P-loop_NTPase"/>
</dbReference>
<dbReference type="GO" id="GO:0000428">
    <property type="term" value="C:DNA-directed RNA polymerase complex"/>
    <property type="evidence" value="ECO:0007669"/>
    <property type="project" value="UniProtKB-KW"/>
</dbReference>
<dbReference type="GO" id="GO:0003677">
    <property type="term" value="F:DNA binding"/>
    <property type="evidence" value="ECO:0007669"/>
    <property type="project" value="InterPro"/>
</dbReference>
<keyword evidence="5" id="KW-0235">DNA replication</keyword>
<evidence type="ECO:0000256" key="6">
    <source>
        <dbReference type="ARBA" id="ARBA00022723"/>
    </source>
</evidence>
<dbReference type="Pfam" id="PF01807">
    <property type="entry name" value="Zn_ribbon_DnaG"/>
    <property type="match status" value="1"/>
</dbReference>
<keyword evidence="9" id="KW-0804">Transcription</keyword>